<evidence type="ECO:0000256" key="5">
    <source>
        <dbReference type="ARBA" id="ARBA00023136"/>
    </source>
</evidence>
<feature type="transmembrane region" description="Helical" evidence="6">
    <location>
        <begin position="105"/>
        <end position="121"/>
    </location>
</feature>
<accession>A0A0M6WXG5</accession>
<dbReference type="Pfam" id="PF02653">
    <property type="entry name" value="BPD_transp_2"/>
    <property type="match status" value="1"/>
</dbReference>
<keyword evidence="5 6" id="KW-0472">Membrane</keyword>
<keyword evidence="8" id="KW-1185">Reference proteome</keyword>
<feature type="transmembrane region" description="Helical" evidence="6">
    <location>
        <begin position="201"/>
        <end position="228"/>
    </location>
</feature>
<proteinExistence type="predicted"/>
<feature type="transmembrane region" description="Helical" evidence="6">
    <location>
        <begin position="72"/>
        <end position="93"/>
    </location>
</feature>
<gene>
    <name evidence="7" type="ORF">RIL183_06161</name>
</gene>
<protein>
    <submittedName>
        <fullName evidence="7">ABC transporter permease</fullName>
    </submittedName>
</protein>
<dbReference type="CDD" id="cd06580">
    <property type="entry name" value="TM_PBP1_transp_TpRbsC_like"/>
    <property type="match status" value="1"/>
</dbReference>
<dbReference type="STRING" id="360807.ERS852392_00859"/>
<dbReference type="PANTHER" id="PTHR47089">
    <property type="entry name" value="ABC TRANSPORTER, PERMEASE PROTEIN"/>
    <property type="match status" value="1"/>
</dbReference>
<evidence type="ECO:0000256" key="2">
    <source>
        <dbReference type="ARBA" id="ARBA00022475"/>
    </source>
</evidence>
<feature type="transmembrane region" description="Helical" evidence="6">
    <location>
        <begin position="340"/>
        <end position="358"/>
    </location>
</feature>
<sequence>MSKENVISKKEPFARMVKRDHISVGKAWAIRLIAVALSLVVAALVIVAVTKQNPIEVYLGIIDGAVGSNRRIWVTIREMMVLLCIAIGLTPAFKMKFWNIGAEGQILMGGTAAAAMMIYFGDKMPNWLLLIVIFVVSGLAGLIWGVIPAIFKAYFNTNETLFTLMLNYVAMQIVTFCIVFWENPSGSNTVGIINAATKGGWFPTIFGNAYTLNVIIVLIITLVVYIYMKYSKQGYEISVVGESQNTARYAGIDVKKVIIRTMMISGAICGIAGAVIVSGASHTISTSTAGGRGFTAIIVAWMSKFNPLAMILVSGFLVFMQQGSIQVASQFGLNENASDIITGILLFFLIGCEFFINYKLEFRKKGEK</sequence>
<comment type="subcellular location">
    <subcellularLocation>
        <location evidence="1">Cell membrane</location>
        <topology evidence="1">Multi-pass membrane protein</topology>
    </subcellularLocation>
</comment>
<keyword evidence="4 6" id="KW-1133">Transmembrane helix</keyword>
<dbReference type="GO" id="GO:0022857">
    <property type="term" value="F:transmembrane transporter activity"/>
    <property type="evidence" value="ECO:0007669"/>
    <property type="project" value="InterPro"/>
</dbReference>
<dbReference type="AlphaFoldDB" id="A0A0M6WXG5"/>
<name>A0A0M6WXG5_9FIRM</name>
<dbReference type="Proteomes" id="UP000049828">
    <property type="component" value="Unassembled WGS sequence"/>
</dbReference>
<feature type="transmembrane region" description="Helical" evidence="6">
    <location>
        <begin position="308"/>
        <end position="328"/>
    </location>
</feature>
<keyword evidence="2" id="KW-1003">Cell membrane</keyword>
<evidence type="ECO:0000256" key="3">
    <source>
        <dbReference type="ARBA" id="ARBA00022692"/>
    </source>
</evidence>
<dbReference type="PANTHER" id="PTHR47089:SF1">
    <property type="entry name" value="GUANOSINE ABC TRANSPORTER PERMEASE PROTEIN NUPP"/>
    <property type="match status" value="1"/>
</dbReference>
<dbReference type="RefSeq" id="WP_021923045.1">
    <property type="nucleotide sequence ID" value="NZ_CVRS01000092.1"/>
</dbReference>
<evidence type="ECO:0000256" key="4">
    <source>
        <dbReference type="ARBA" id="ARBA00022989"/>
    </source>
</evidence>
<keyword evidence="3 6" id="KW-0812">Transmembrane</keyword>
<evidence type="ECO:0000313" key="8">
    <source>
        <dbReference type="Proteomes" id="UP000049828"/>
    </source>
</evidence>
<reference evidence="8" key="1">
    <citation type="submission" date="2015-05" db="EMBL/GenBank/DDBJ databases">
        <authorList>
            <consortium name="Pathogen Informatics"/>
        </authorList>
    </citation>
    <scope>NUCLEOTIDE SEQUENCE [LARGE SCALE GENOMIC DNA]</scope>
    <source>
        <strain evidence="8">L1-83</strain>
    </source>
</reference>
<dbReference type="OrthoDB" id="45037at2"/>
<feature type="transmembrane region" description="Helical" evidence="6">
    <location>
        <begin position="161"/>
        <end position="181"/>
    </location>
</feature>
<organism evidence="7 8">
    <name type="scientific">Roseburia inulinivorans</name>
    <dbReference type="NCBI Taxonomy" id="360807"/>
    <lineage>
        <taxon>Bacteria</taxon>
        <taxon>Bacillati</taxon>
        <taxon>Bacillota</taxon>
        <taxon>Clostridia</taxon>
        <taxon>Lachnospirales</taxon>
        <taxon>Lachnospiraceae</taxon>
        <taxon>Roseburia</taxon>
    </lineage>
</organism>
<evidence type="ECO:0000256" key="6">
    <source>
        <dbReference type="SAM" id="Phobius"/>
    </source>
</evidence>
<evidence type="ECO:0000313" key="7">
    <source>
        <dbReference type="EMBL" id="CRL41503.1"/>
    </source>
</evidence>
<feature type="transmembrane region" description="Helical" evidence="6">
    <location>
        <begin position="28"/>
        <end position="49"/>
    </location>
</feature>
<evidence type="ECO:0000256" key="1">
    <source>
        <dbReference type="ARBA" id="ARBA00004651"/>
    </source>
</evidence>
<feature type="transmembrane region" description="Helical" evidence="6">
    <location>
        <begin position="257"/>
        <end position="277"/>
    </location>
</feature>
<dbReference type="GO" id="GO:0005886">
    <property type="term" value="C:plasma membrane"/>
    <property type="evidence" value="ECO:0007669"/>
    <property type="project" value="UniProtKB-SubCell"/>
</dbReference>
<feature type="transmembrane region" description="Helical" evidence="6">
    <location>
        <begin position="127"/>
        <end position="149"/>
    </location>
</feature>
<dbReference type="EMBL" id="CVRS01000092">
    <property type="protein sequence ID" value="CRL41503.1"/>
    <property type="molecule type" value="Genomic_DNA"/>
</dbReference>
<dbReference type="InterPro" id="IPR001851">
    <property type="entry name" value="ABC_transp_permease"/>
</dbReference>